<feature type="compositionally biased region" description="Basic residues" evidence="1">
    <location>
        <begin position="18"/>
        <end position="37"/>
    </location>
</feature>
<proteinExistence type="predicted"/>
<name>A0A2G8S7M3_9APHY</name>
<comment type="caution">
    <text evidence="2">The sequence shown here is derived from an EMBL/GenBank/DDBJ whole genome shotgun (WGS) entry which is preliminary data.</text>
</comment>
<evidence type="ECO:0000256" key="1">
    <source>
        <dbReference type="SAM" id="MobiDB-lite"/>
    </source>
</evidence>
<keyword evidence="3" id="KW-1185">Reference proteome</keyword>
<organism evidence="2 3">
    <name type="scientific">Ganoderma sinense ZZ0214-1</name>
    <dbReference type="NCBI Taxonomy" id="1077348"/>
    <lineage>
        <taxon>Eukaryota</taxon>
        <taxon>Fungi</taxon>
        <taxon>Dikarya</taxon>
        <taxon>Basidiomycota</taxon>
        <taxon>Agaricomycotina</taxon>
        <taxon>Agaricomycetes</taxon>
        <taxon>Polyporales</taxon>
        <taxon>Polyporaceae</taxon>
        <taxon>Ganoderma</taxon>
    </lineage>
</organism>
<sequence length="91" mass="10285">MKDPTLEARLTAIERAEKKRRSTAARLLNKKKKKQSSSRKAVILRMIQGCKHNNAQQKREQSRPTFGTQPKCGALLHPEPLTDYPLTESSG</sequence>
<dbReference type="AlphaFoldDB" id="A0A2G8S7M3"/>
<gene>
    <name evidence="2" type="ORF">GSI_07966</name>
</gene>
<dbReference type="EMBL" id="AYKW01000018">
    <property type="protein sequence ID" value="PIL29761.1"/>
    <property type="molecule type" value="Genomic_DNA"/>
</dbReference>
<accession>A0A2G8S7M3</accession>
<evidence type="ECO:0000313" key="3">
    <source>
        <dbReference type="Proteomes" id="UP000230002"/>
    </source>
</evidence>
<reference evidence="2 3" key="1">
    <citation type="journal article" date="2015" name="Sci. Rep.">
        <title>Chromosome-level genome map provides insights into diverse defense mechanisms in the medicinal fungus Ganoderma sinense.</title>
        <authorList>
            <person name="Zhu Y."/>
            <person name="Xu J."/>
            <person name="Sun C."/>
            <person name="Zhou S."/>
            <person name="Xu H."/>
            <person name="Nelson D.R."/>
            <person name="Qian J."/>
            <person name="Song J."/>
            <person name="Luo H."/>
            <person name="Xiang L."/>
            <person name="Li Y."/>
            <person name="Xu Z."/>
            <person name="Ji A."/>
            <person name="Wang L."/>
            <person name="Lu S."/>
            <person name="Hayward A."/>
            <person name="Sun W."/>
            <person name="Li X."/>
            <person name="Schwartz D.C."/>
            <person name="Wang Y."/>
            <person name="Chen S."/>
        </authorList>
    </citation>
    <scope>NUCLEOTIDE SEQUENCE [LARGE SCALE GENOMIC DNA]</scope>
    <source>
        <strain evidence="2 3">ZZ0214-1</strain>
    </source>
</reference>
<protein>
    <submittedName>
        <fullName evidence="2">Uncharacterized protein</fullName>
    </submittedName>
</protein>
<feature type="region of interest" description="Disordered" evidence="1">
    <location>
        <begin position="13"/>
        <end position="91"/>
    </location>
</feature>
<evidence type="ECO:0000313" key="2">
    <source>
        <dbReference type="EMBL" id="PIL29761.1"/>
    </source>
</evidence>
<dbReference type="Proteomes" id="UP000230002">
    <property type="component" value="Unassembled WGS sequence"/>
</dbReference>